<evidence type="ECO:0000313" key="2">
    <source>
        <dbReference type="EMBL" id="QSS49626.1"/>
    </source>
</evidence>
<proteinExistence type="predicted"/>
<sequence length="80" mass="9311">MRKFKSGVASTRSKKKKNEKKRKKRKKKKLKLLLSICPLEVGKSVRKLHSRPLHPIPSHLSQILSIGQCPAYYFQVKDQK</sequence>
<gene>
    <name evidence="2" type="ORF">I7I53_10031</name>
</gene>
<reference evidence="2" key="1">
    <citation type="submission" date="2021-01" db="EMBL/GenBank/DDBJ databases">
        <title>Chromosome-level genome assembly of a human fungal pathogen reveals clustering of transcriptionally co-regulated genes.</title>
        <authorList>
            <person name="Voorhies M."/>
            <person name="Cohen S."/>
            <person name="Shea T.P."/>
            <person name="Petrus S."/>
            <person name="Munoz J.F."/>
            <person name="Poplawski S."/>
            <person name="Goldman W.E."/>
            <person name="Michael T."/>
            <person name="Cuomo C.A."/>
            <person name="Sil A."/>
            <person name="Beyhan S."/>
        </authorList>
    </citation>
    <scope>NUCLEOTIDE SEQUENCE</scope>
    <source>
        <strain evidence="2">H88</strain>
    </source>
</reference>
<accession>A0A8A1L6Q5</accession>
<feature type="compositionally biased region" description="Basic residues" evidence="1">
    <location>
        <begin position="12"/>
        <end position="28"/>
    </location>
</feature>
<organism evidence="2 3">
    <name type="scientific">Ajellomyces capsulatus (strain H88)</name>
    <name type="common">Darling's disease fungus</name>
    <name type="synonym">Histoplasma capsulatum</name>
    <dbReference type="NCBI Taxonomy" id="544711"/>
    <lineage>
        <taxon>Eukaryota</taxon>
        <taxon>Fungi</taxon>
        <taxon>Dikarya</taxon>
        <taxon>Ascomycota</taxon>
        <taxon>Pezizomycotina</taxon>
        <taxon>Eurotiomycetes</taxon>
        <taxon>Eurotiomycetidae</taxon>
        <taxon>Onygenales</taxon>
        <taxon>Ajellomycetaceae</taxon>
        <taxon>Histoplasma</taxon>
    </lineage>
</organism>
<dbReference type="Proteomes" id="UP000663419">
    <property type="component" value="Chromosome 1"/>
</dbReference>
<name>A0A8A1L6Q5_AJEC8</name>
<dbReference type="VEuPathDB" id="FungiDB:I7I53_10031"/>
<evidence type="ECO:0000313" key="3">
    <source>
        <dbReference type="Proteomes" id="UP000663419"/>
    </source>
</evidence>
<evidence type="ECO:0000256" key="1">
    <source>
        <dbReference type="SAM" id="MobiDB-lite"/>
    </source>
</evidence>
<feature type="region of interest" description="Disordered" evidence="1">
    <location>
        <begin position="1"/>
        <end position="28"/>
    </location>
</feature>
<protein>
    <submittedName>
        <fullName evidence="2">Uncharacterized protein</fullName>
    </submittedName>
</protein>
<dbReference type="AlphaFoldDB" id="A0A8A1L6Q5"/>
<dbReference type="EMBL" id="CP069102">
    <property type="protein sequence ID" value="QSS49626.1"/>
    <property type="molecule type" value="Genomic_DNA"/>
</dbReference>